<sequence length="65" mass="7658">MLPPNAPMITSEKWKLDDDLNFQLLDYLTKTAVKREKLIISPLKSMEQRARKYNRLEAKMPLVLL</sequence>
<proteinExistence type="predicted"/>
<accession>A0A498IG89</accession>
<keyword evidence="2" id="KW-1185">Reference proteome</keyword>
<evidence type="ECO:0000313" key="1">
    <source>
        <dbReference type="EMBL" id="RXH81162.1"/>
    </source>
</evidence>
<comment type="caution">
    <text evidence="1">The sequence shown here is derived from an EMBL/GenBank/DDBJ whole genome shotgun (WGS) entry which is preliminary data.</text>
</comment>
<reference evidence="1 2" key="1">
    <citation type="submission" date="2018-10" db="EMBL/GenBank/DDBJ databases">
        <title>A high-quality apple genome assembly.</title>
        <authorList>
            <person name="Hu J."/>
        </authorList>
    </citation>
    <scope>NUCLEOTIDE SEQUENCE [LARGE SCALE GENOMIC DNA]</scope>
    <source>
        <strain evidence="2">cv. HFTH1</strain>
        <tissue evidence="1">Young leaf</tissue>
    </source>
</reference>
<evidence type="ECO:0000313" key="2">
    <source>
        <dbReference type="Proteomes" id="UP000290289"/>
    </source>
</evidence>
<protein>
    <submittedName>
        <fullName evidence="1">Uncharacterized protein</fullName>
    </submittedName>
</protein>
<organism evidence="1 2">
    <name type="scientific">Malus domestica</name>
    <name type="common">Apple</name>
    <name type="synonym">Pyrus malus</name>
    <dbReference type="NCBI Taxonomy" id="3750"/>
    <lineage>
        <taxon>Eukaryota</taxon>
        <taxon>Viridiplantae</taxon>
        <taxon>Streptophyta</taxon>
        <taxon>Embryophyta</taxon>
        <taxon>Tracheophyta</taxon>
        <taxon>Spermatophyta</taxon>
        <taxon>Magnoliopsida</taxon>
        <taxon>eudicotyledons</taxon>
        <taxon>Gunneridae</taxon>
        <taxon>Pentapetalae</taxon>
        <taxon>rosids</taxon>
        <taxon>fabids</taxon>
        <taxon>Rosales</taxon>
        <taxon>Rosaceae</taxon>
        <taxon>Amygdaloideae</taxon>
        <taxon>Maleae</taxon>
        <taxon>Malus</taxon>
    </lineage>
</organism>
<name>A0A498IG89_MALDO</name>
<dbReference type="EMBL" id="RDQH01000338">
    <property type="protein sequence ID" value="RXH81162.1"/>
    <property type="molecule type" value="Genomic_DNA"/>
</dbReference>
<dbReference type="Proteomes" id="UP000290289">
    <property type="component" value="Chromosome 12"/>
</dbReference>
<gene>
    <name evidence="1" type="ORF">DVH24_005076</name>
</gene>
<dbReference type="AlphaFoldDB" id="A0A498IG89"/>